<dbReference type="EMBL" id="CP020953">
    <property type="protein sequence ID" value="AWI03973.1"/>
    <property type="molecule type" value="Genomic_DNA"/>
</dbReference>
<accession>A0A2U8DMS5</accession>
<dbReference type="SUPFAM" id="SSF47446">
    <property type="entry name" value="Signal peptide-binding domain"/>
    <property type="match status" value="1"/>
</dbReference>
<gene>
    <name evidence="9" type="primary">ffh</name>
    <name evidence="12" type="ORF">B9W14_05510</name>
</gene>
<dbReference type="KEGG" id="cdrk:B9W14_05510"/>
<dbReference type="InterPro" id="IPR022941">
    <property type="entry name" value="SRP54"/>
</dbReference>
<dbReference type="NCBIfam" id="TIGR00959">
    <property type="entry name" value="ffh"/>
    <property type="match status" value="1"/>
</dbReference>
<evidence type="ECO:0000256" key="7">
    <source>
        <dbReference type="ARBA" id="ARBA00023274"/>
    </source>
</evidence>
<evidence type="ECO:0000259" key="11">
    <source>
        <dbReference type="PROSITE" id="PS00300"/>
    </source>
</evidence>
<dbReference type="OrthoDB" id="9804720at2"/>
<feature type="region of interest" description="Disordered" evidence="10">
    <location>
        <begin position="388"/>
        <end position="411"/>
    </location>
</feature>
<organism evidence="12 13">
    <name type="scientific">Clostridium drakei</name>
    <dbReference type="NCBI Taxonomy" id="332101"/>
    <lineage>
        <taxon>Bacteria</taxon>
        <taxon>Bacillati</taxon>
        <taxon>Bacillota</taxon>
        <taxon>Clostridia</taxon>
        <taxon>Eubacteriales</taxon>
        <taxon>Clostridiaceae</taxon>
        <taxon>Clostridium</taxon>
    </lineage>
</organism>
<keyword evidence="13" id="KW-1185">Reference proteome</keyword>
<dbReference type="InterPro" id="IPR036891">
    <property type="entry name" value="Signal_recog_part_SRP54_M_sf"/>
</dbReference>
<dbReference type="GO" id="GO:0008312">
    <property type="term" value="F:7S RNA binding"/>
    <property type="evidence" value="ECO:0007669"/>
    <property type="project" value="InterPro"/>
</dbReference>
<keyword evidence="5 9" id="KW-0342">GTP-binding</keyword>
<feature type="domain" description="SRP54-type proteins GTP-binding" evidence="11">
    <location>
        <begin position="269"/>
        <end position="282"/>
    </location>
</feature>
<reference evidence="13" key="1">
    <citation type="submission" date="2017-04" db="EMBL/GenBank/DDBJ databases">
        <authorList>
            <person name="Song Y."/>
            <person name="Cho B.-K."/>
        </authorList>
    </citation>
    <scope>NUCLEOTIDE SEQUENCE [LARGE SCALE GENOMIC DNA]</scope>
    <source>
        <strain evidence="13">SL1</strain>
    </source>
</reference>
<feature type="binding site" evidence="9">
    <location>
        <begin position="108"/>
        <end position="115"/>
    </location>
    <ligand>
        <name>GTP</name>
        <dbReference type="ChEBI" id="CHEBI:37565"/>
    </ligand>
</feature>
<evidence type="ECO:0000256" key="3">
    <source>
        <dbReference type="ARBA" id="ARBA00022801"/>
    </source>
</evidence>
<dbReference type="SMART" id="SM00382">
    <property type="entry name" value="AAA"/>
    <property type="match status" value="1"/>
</dbReference>
<dbReference type="Pfam" id="PF02978">
    <property type="entry name" value="SRP_SPB"/>
    <property type="match status" value="1"/>
</dbReference>
<dbReference type="HAMAP" id="MF_00306">
    <property type="entry name" value="SRP54"/>
    <property type="match status" value="1"/>
</dbReference>
<evidence type="ECO:0000313" key="13">
    <source>
        <dbReference type="Proteomes" id="UP000244910"/>
    </source>
</evidence>
<comment type="similarity">
    <text evidence="1 9">Belongs to the GTP-binding SRP family. SRP54 subfamily.</text>
</comment>
<comment type="subunit">
    <text evidence="9">Part of the signal recognition particle protein translocation system, which is composed of SRP and FtsY.</text>
</comment>
<dbReference type="Gene3D" id="1.10.260.30">
    <property type="entry name" value="Signal recognition particle, SRP54 subunit, M-domain"/>
    <property type="match status" value="1"/>
</dbReference>
<dbReference type="GO" id="GO:0003924">
    <property type="term" value="F:GTPase activity"/>
    <property type="evidence" value="ECO:0007669"/>
    <property type="project" value="UniProtKB-UniRule"/>
</dbReference>
<dbReference type="RefSeq" id="WP_032077667.1">
    <property type="nucleotide sequence ID" value="NZ_CP020953.1"/>
</dbReference>
<dbReference type="PROSITE" id="PS00300">
    <property type="entry name" value="SRP54"/>
    <property type="match status" value="1"/>
</dbReference>
<dbReference type="SMART" id="SM00962">
    <property type="entry name" value="SRP54"/>
    <property type="match status" value="1"/>
</dbReference>
<dbReference type="GO" id="GO:0006614">
    <property type="term" value="P:SRP-dependent cotranslational protein targeting to membrane"/>
    <property type="evidence" value="ECO:0007669"/>
    <property type="project" value="InterPro"/>
</dbReference>
<evidence type="ECO:0000256" key="8">
    <source>
        <dbReference type="ARBA" id="ARBA00048027"/>
    </source>
</evidence>
<sequence length="454" mass="49842">MAFEGLASKLQETLKKLRGKGKLSEKDIKDAMREVKLALLEADVNYKVVKDFIKKVSEKCLGEEVLKSLTPAQQVVKIVNDELSNLMGSTESGVQFSSSGLTMIMLVGLQGAGKTTMAGKLALQFRKKNKKPLLAACDIYRPAAIKQLQVVGKQIDVPVFAMGDKVSPVDISKGAIEYAKNNGLNVVIIDTAGRLHIDEELMNELKDVKENVKPDEILLVVDAMTGQDAVNVANSFNDQLDISGVILTKLDGDTRGGAALSIKAMTDKPIKFVGLGEKMSDFEVFHPDRMASRILGMGDVLSLIEKAKQSIDEEEAKKIGSRMMSQEFNLEDFLSSMKQIKKMGPMNKLLEMVPGLNTKELQGVDLSGSEKEMVKIEAIISSMTIKERRNPSLVSGSPSRKKRISQGSGTTVQQVNKILKDFENMKKMMKQMKGMQKSFGKKGMLGKLPFNGFK</sequence>
<dbReference type="AlphaFoldDB" id="A0A2U8DMS5"/>
<comment type="function">
    <text evidence="9">Involved in targeting and insertion of nascent membrane proteins into the cytoplasmic membrane. Binds to the hydrophobic signal sequence of the ribosome-nascent chain (RNC) as it emerges from the ribosomes. The SRP-RNC complex is then targeted to the cytoplasmic membrane where it interacts with the SRP receptor FtsY.</text>
</comment>
<dbReference type="InterPro" id="IPR003593">
    <property type="entry name" value="AAA+_ATPase"/>
</dbReference>
<dbReference type="InterPro" id="IPR042101">
    <property type="entry name" value="SRP54_N_sf"/>
</dbReference>
<keyword evidence="6 9" id="KW-0733">Signal recognition particle</keyword>
<dbReference type="Pfam" id="PF00448">
    <property type="entry name" value="SRP54"/>
    <property type="match status" value="1"/>
</dbReference>
<keyword evidence="4 9" id="KW-0694">RNA-binding</keyword>
<dbReference type="SUPFAM" id="SSF52540">
    <property type="entry name" value="P-loop containing nucleoside triphosphate hydrolases"/>
    <property type="match status" value="1"/>
</dbReference>
<evidence type="ECO:0000256" key="2">
    <source>
        <dbReference type="ARBA" id="ARBA00022741"/>
    </source>
</evidence>
<evidence type="ECO:0000256" key="5">
    <source>
        <dbReference type="ARBA" id="ARBA00023134"/>
    </source>
</evidence>
<dbReference type="InterPro" id="IPR013822">
    <property type="entry name" value="Signal_recog_particl_SRP54_hlx"/>
</dbReference>
<evidence type="ECO:0000256" key="1">
    <source>
        <dbReference type="ARBA" id="ARBA00005450"/>
    </source>
</evidence>
<keyword evidence="7 9" id="KW-0687">Ribonucleoprotein</keyword>
<proteinExistence type="inferred from homology"/>
<evidence type="ECO:0000313" key="12">
    <source>
        <dbReference type="EMBL" id="AWI03973.1"/>
    </source>
</evidence>
<dbReference type="GO" id="GO:0005525">
    <property type="term" value="F:GTP binding"/>
    <property type="evidence" value="ECO:0007669"/>
    <property type="project" value="UniProtKB-UniRule"/>
</dbReference>
<dbReference type="PANTHER" id="PTHR11564:SF5">
    <property type="entry name" value="SIGNAL RECOGNITION PARTICLE SUBUNIT SRP54"/>
    <property type="match status" value="1"/>
</dbReference>
<dbReference type="InterPro" id="IPR004780">
    <property type="entry name" value="SRP"/>
</dbReference>
<comment type="domain">
    <text evidence="9">Composed of three domains: the N-terminal N domain, which is responsible for interactions with the ribosome, the central G domain, which binds GTP, and the C-terminal M domain, which binds the RNA and the signal sequence of the RNC.</text>
</comment>
<evidence type="ECO:0000256" key="6">
    <source>
        <dbReference type="ARBA" id="ARBA00023135"/>
    </source>
</evidence>
<comment type="subcellular location">
    <subcellularLocation>
        <location evidence="9">Cytoplasm</location>
    </subcellularLocation>
    <text evidence="9">The SRP-RNC complex is targeted to the cytoplasmic membrane.</text>
</comment>
<dbReference type="SMART" id="SM00963">
    <property type="entry name" value="SRP54_N"/>
    <property type="match status" value="1"/>
</dbReference>
<feature type="binding site" evidence="9">
    <location>
        <begin position="248"/>
        <end position="251"/>
    </location>
    <ligand>
        <name>GTP</name>
        <dbReference type="ChEBI" id="CHEBI:37565"/>
    </ligand>
</feature>
<dbReference type="FunFam" id="3.40.50.300:FF:000022">
    <property type="entry name" value="Signal recognition particle 54 kDa subunit"/>
    <property type="match status" value="1"/>
</dbReference>
<dbReference type="Gene3D" id="1.20.120.140">
    <property type="entry name" value="Signal recognition particle SRP54, nucleotide-binding domain"/>
    <property type="match status" value="1"/>
</dbReference>
<dbReference type="PANTHER" id="PTHR11564">
    <property type="entry name" value="SIGNAL RECOGNITION PARTICLE 54K PROTEIN SRP54"/>
    <property type="match status" value="1"/>
</dbReference>
<evidence type="ECO:0000256" key="10">
    <source>
        <dbReference type="SAM" id="MobiDB-lite"/>
    </source>
</evidence>
<dbReference type="InterPro" id="IPR027417">
    <property type="entry name" value="P-loop_NTPase"/>
</dbReference>
<evidence type="ECO:0000256" key="4">
    <source>
        <dbReference type="ARBA" id="ARBA00022884"/>
    </source>
</evidence>
<keyword evidence="3 9" id="KW-0378">Hydrolase</keyword>
<dbReference type="InterPro" id="IPR000897">
    <property type="entry name" value="SRP54_GTPase_dom"/>
</dbReference>
<keyword evidence="2 9" id="KW-0547">Nucleotide-binding</keyword>
<keyword evidence="9" id="KW-0963">Cytoplasm</keyword>
<dbReference type="EC" id="3.6.5.4" evidence="9"/>
<name>A0A2U8DMS5_9CLOT</name>
<dbReference type="InterPro" id="IPR004125">
    <property type="entry name" value="Signal_recog_particle_SRP54_M"/>
</dbReference>
<protein>
    <recommendedName>
        <fullName evidence="9">Signal recognition particle protein</fullName>
        <ecNumber evidence="9">3.6.5.4</ecNumber>
    </recommendedName>
    <alternativeName>
        <fullName evidence="9">Fifty-four homolog</fullName>
    </alternativeName>
</protein>
<dbReference type="CDD" id="cd18539">
    <property type="entry name" value="SRP_G"/>
    <property type="match status" value="1"/>
</dbReference>
<dbReference type="Pfam" id="PF02881">
    <property type="entry name" value="SRP54_N"/>
    <property type="match status" value="1"/>
</dbReference>
<evidence type="ECO:0000256" key="9">
    <source>
        <dbReference type="HAMAP-Rule" id="MF_00306"/>
    </source>
</evidence>
<comment type="catalytic activity">
    <reaction evidence="8 9">
        <text>GTP + H2O = GDP + phosphate + H(+)</text>
        <dbReference type="Rhea" id="RHEA:19669"/>
        <dbReference type="ChEBI" id="CHEBI:15377"/>
        <dbReference type="ChEBI" id="CHEBI:15378"/>
        <dbReference type="ChEBI" id="CHEBI:37565"/>
        <dbReference type="ChEBI" id="CHEBI:43474"/>
        <dbReference type="ChEBI" id="CHEBI:58189"/>
        <dbReference type="EC" id="3.6.5.4"/>
    </reaction>
</comment>
<feature type="binding site" evidence="9">
    <location>
        <begin position="190"/>
        <end position="194"/>
    </location>
    <ligand>
        <name>GTP</name>
        <dbReference type="ChEBI" id="CHEBI:37565"/>
    </ligand>
</feature>
<dbReference type="Proteomes" id="UP000244910">
    <property type="component" value="Chromosome"/>
</dbReference>
<dbReference type="Gene3D" id="3.40.50.300">
    <property type="entry name" value="P-loop containing nucleotide triphosphate hydrolases"/>
    <property type="match status" value="1"/>
</dbReference>
<dbReference type="GO" id="GO:0048500">
    <property type="term" value="C:signal recognition particle"/>
    <property type="evidence" value="ECO:0007669"/>
    <property type="project" value="UniProtKB-UniRule"/>
</dbReference>